<dbReference type="Proteomes" id="UP000298058">
    <property type="component" value="Unassembled WGS sequence"/>
</dbReference>
<protein>
    <submittedName>
        <fullName evidence="6">Threonine dehydrogenase</fullName>
    </submittedName>
</protein>
<evidence type="ECO:0000256" key="5">
    <source>
        <dbReference type="ARBA" id="ARBA00023002"/>
    </source>
</evidence>
<dbReference type="GO" id="GO:0046872">
    <property type="term" value="F:metal ion binding"/>
    <property type="evidence" value="ECO:0007669"/>
    <property type="project" value="UniProtKB-KW"/>
</dbReference>
<dbReference type="GO" id="GO:0016491">
    <property type="term" value="F:oxidoreductase activity"/>
    <property type="evidence" value="ECO:0007669"/>
    <property type="project" value="UniProtKB-KW"/>
</dbReference>
<evidence type="ECO:0000313" key="6">
    <source>
        <dbReference type="EMBL" id="TGN17100.1"/>
    </source>
</evidence>
<keyword evidence="5" id="KW-0560">Oxidoreductase</keyword>
<dbReference type="Gene3D" id="3.90.180.10">
    <property type="entry name" value="Medium-chain alcohol dehydrogenases, catalytic domain"/>
    <property type="match status" value="1"/>
</dbReference>
<accession>A0A4R9LYP7</accession>
<keyword evidence="3" id="KW-0479">Metal-binding</keyword>
<dbReference type="EMBL" id="RQHW01000079">
    <property type="protein sequence ID" value="TGN17100.1"/>
    <property type="molecule type" value="Genomic_DNA"/>
</dbReference>
<dbReference type="PANTHER" id="PTHR43350:SF19">
    <property type="entry name" value="D-GULOSIDE 3-DEHYDROGENASE"/>
    <property type="match status" value="1"/>
</dbReference>
<evidence type="ECO:0000256" key="1">
    <source>
        <dbReference type="ARBA" id="ARBA00001947"/>
    </source>
</evidence>
<dbReference type="InterPro" id="IPR011032">
    <property type="entry name" value="GroES-like_sf"/>
</dbReference>
<evidence type="ECO:0000256" key="2">
    <source>
        <dbReference type="ARBA" id="ARBA00008072"/>
    </source>
</evidence>
<dbReference type="SUPFAM" id="SSF51735">
    <property type="entry name" value="NAD(P)-binding Rossmann-fold domains"/>
    <property type="match status" value="1"/>
</dbReference>
<dbReference type="PANTHER" id="PTHR43350">
    <property type="entry name" value="NAD-DEPENDENT ALCOHOL DEHYDROGENASE"/>
    <property type="match status" value="1"/>
</dbReference>
<evidence type="ECO:0000313" key="7">
    <source>
        <dbReference type="Proteomes" id="UP000298058"/>
    </source>
</evidence>
<gene>
    <name evidence="6" type="ORF">EHS15_18145</name>
</gene>
<dbReference type="InterPro" id="IPR036291">
    <property type="entry name" value="NAD(P)-bd_dom_sf"/>
</dbReference>
<sequence length="481" mass="53120">MQIKFKAFDYTSDDTFEESEYEYSGSQEQGWEIRRNGSTYLHLGPGYKVLKTKACGVCSTDIDRRFLPHPLPQIIGHEVLAESIDESPQKQYVVEINDTYEARGDRNLDSFCLEGIPTHSPERKVLGIDRLPGGFGPYILAPQHAAIDASGISSKAAVLMEPFAAALQAILASPPQAGDHVAVLGPRRLGSLILAALRAHKQSQKVDFRITAITRHDHLVALSKKMGADDVIDLRVTDVTSLENKFDILYDTTSTASGFESAVKLAKRELHLKTTNGQVMGGLKHLTELVVDELSLLPADAKNLDFHWPKEKRSNQTIFVFSSVASRWKDKIPQGIRFYEGNESDAERILASKEFEGKLPRFDLVIAGSPDEIGKTIRPNSKHENAIVRPRSAILVDTSDASQWSGDAATAKSFFDAGKVIRSSRCGDFHYAIKLLKENPDVVSALEENMVSHHFNASDLPSAYSKAKEPSSVKVVVNFED</sequence>
<dbReference type="AlphaFoldDB" id="A0A4R9LYP7"/>
<dbReference type="OrthoDB" id="334894at2"/>
<dbReference type="Gene3D" id="3.40.50.720">
    <property type="entry name" value="NAD(P)-binding Rossmann-like Domain"/>
    <property type="match status" value="1"/>
</dbReference>
<evidence type="ECO:0000256" key="3">
    <source>
        <dbReference type="ARBA" id="ARBA00022723"/>
    </source>
</evidence>
<comment type="similarity">
    <text evidence="2">Belongs to the zinc-containing alcohol dehydrogenase family.</text>
</comment>
<name>A0A4R9LYP7_9LEPT</name>
<organism evidence="6 7">
    <name type="scientific">Leptospira idonii</name>
    <dbReference type="NCBI Taxonomy" id="1193500"/>
    <lineage>
        <taxon>Bacteria</taxon>
        <taxon>Pseudomonadati</taxon>
        <taxon>Spirochaetota</taxon>
        <taxon>Spirochaetia</taxon>
        <taxon>Leptospirales</taxon>
        <taxon>Leptospiraceae</taxon>
        <taxon>Leptospira</taxon>
    </lineage>
</organism>
<keyword evidence="7" id="KW-1185">Reference proteome</keyword>
<comment type="cofactor">
    <cofactor evidence="1">
        <name>Zn(2+)</name>
        <dbReference type="ChEBI" id="CHEBI:29105"/>
    </cofactor>
</comment>
<comment type="caution">
    <text evidence="6">The sequence shown here is derived from an EMBL/GenBank/DDBJ whole genome shotgun (WGS) entry which is preliminary data.</text>
</comment>
<keyword evidence="4" id="KW-0862">Zinc</keyword>
<evidence type="ECO:0000256" key="4">
    <source>
        <dbReference type="ARBA" id="ARBA00022833"/>
    </source>
</evidence>
<dbReference type="RefSeq" id="WP_135762007.1">
    <property type="nucleotide sequence ID" value="NZ_RQHW01000079.1"/>
</dbReference>
<dbReference type="SUPFAM" id="SSF50129">
    <property type="entry name" value="GroES-like"/>
    <property type="match status" value="1"/>
</dbReference>
<proteinExistence type="inferred from homology"/>
<reference evidence="6" key="1">
    <citation type="journal article" date="2019" name="PLoS Negl. Trop. Dis.">
        <title>Revisiting the worldwide diversity of Leptospira species in the environment.</title>
        <authorList>
            <person name="Vincent A.T."/>
            <person name="Schiettekatte O."/>
            <person name="Bourhy P."/>
            <person name="Veyrier F.J."/>
            <person name="Picardeau M."/>
        </authorList>
    </citation>
    <scope>NUCLEOTIDE SEQUENCE [LARGE SCALE GENOMIC DNA]</scope>
    <source>
        <strain evidence="6">201300427</strain>
    </source>
</reference>